<dbReference type="GO" id="GO:0008137">
    <property type="term" value="F:NADH dehydrogenase (ubiquinone) activity"/>
    <property type="evidence" value="ECO:0007669"/>
    <property type="project" value="InterPro"/>
</dbReference>
<evidence type="ECO:0000313" key="5">
    <source>
        <dbReference type="EMBL" id="VFJ13900.1"/>
    </source>
</evidence>
<evidence type="ECO:0000259" key="4">
    <source>
        <dbReference type="Pfam" id="PF00346"/>
    </source>
</evidence>
<protein>
    <submittedName>
        <fullName evidence="5">Formate hydrogenlyase subunit 5</fullName>
    </submittedName>
</protein>
<feature type="domain" description="NADH-quinone oxidoreductase subunit D" evidence="4">
    <location>
        <begin position="331"/>
        <end position="588"/>
    </location>
</feature>
<dbReference type="GO" id="GO:0016829">
    <property type="term" value="F:lyase activity"/>
    <property type="evidence" value="ECO:0007669"/>
    <property type="project" value="UniProtKB-KW"/>
</dbReference>
<sequence>MSHYAFNKKIFEYESLFLEKFNEIIQRIHYKNYNEIHILTSSPEASTEIIYFIYDYLGCRLVTMICTDERYIENRREKKVESSNSKHAIDLMNKRYDGLSIKHVFSSKIEDIFFIVTSSLPNVDKPTYPSIVSHIPSAALYEREISDMFGVVAQGNPDDRKLVLHQQLLENHFPLRKDFDIKTKNTGSMDNHYKFLKVEGEGICEIPVGPVHAGIIEPGHFRFSIYGENILNLETRLYYTHKGIEKLAETMTLDEALFLSERISGDESVANSTAYCQAIERMASIRIPMKAMQIRTICAELERIWNHFGTLAGMCTDVGFAYGSSRINILKEKVMRINEKLSGSRLLFGVNRIGGVKVDFKPPTLILISKELSDIQYDFESLVKLLHNTSSFIDRLKGTGSISSHDVLGLGANGVIARCTGVDIDTRKNHPYAYYPYLNMDNIQGIVDKIAYEVELNKRKGDALSRFQVRVVETRHSIDIIKKTATDILDKSTNYESCYAHRTCNDDSLAVNDVKNYLQPYDSALGYTESHRGQTIHWVMLEKDINRIFRFKIRTASFCNWPLIELAVQNNIVPDFPLINKSFDLSYSGNDL</sequence>
<dbReference type="OrthoDB" id="43567at2157"/>
<dbReference type="Gene3D" id="1.10.645.10">
    <property type="entry name" value="Cytochrome-c3 Hydrogenase, chain B"/>
    <property type="match status" value="1"/>
</dbReference>
<dbReference type="InterPro" id="IPR037232">
    <property type="entry name" value="NADH_quin_OxRdtase_su_C/D-like"/>
</dbReference>
<dbReference type="KEGG" id="nfn:NFRAN_1578"/>
<dbReference type="SUPFAM" id="SSF143243">
    <property type="entry name" value="Nqo5-like"/>
    <property type="match status" value="1"/>
</dbReference>
<organism evidence="5 6">
    <name type="scientific">Candidatus Nitrosocosmicus franklandianus</name>
    <dbReference type="NCBI Taxonomy" id="1798806"/>
    <lineage>
        <taxon>Archaea</taxon>
        <taxon>Nitrososphaerota</taxon>
        <taxon>Nitrososphaeria</taxon>
        <taxon>Nitrososphaerales</taxon>
        <taxon>Nitrososphaeraceae</taxon>
        <taxon>Candidatus Nitrosocosmicus</taxon>
    </lineage>
</organism>
<dbReference type="PANTHER" id="PTHR43485:SF1">
    <property type="entry name" value="FORMATE HYDROGENLYASE SUBUNIT 5-RELATED"/>
    <property type="match status" value="1"/>
</dbReference>
<keyword evidence="6" id="KW-1185">Reference proteome</keyword>
<reference evidence="5 6" key="1">
    <citation type="submission" date="2019-02" db="EMBL/GenBank/DDBJ databases">
        <authorList>
            <person name="Lehtovirta-Morley E L."/>
        </authorList>
    </citation>
    <scope>NUCLEOTIDE SEQUENCE [LARGE SCALE GENOMIC DNA]</scope>
    <source>
        <strain evidence="5">NFRAN1</strain>
    </source>
</reference>
<dbReference type="GO" id="GO:0016651">
    <property type="term" value="F:oxidoreductase activity, acting on NAD(P)H"/>
    <property type="evidence" value="ECO:0007669"/>
    <property type="project" value="InterPro"/>
</dbReference>
<dbReference type="RefSeq" id="WP_134483978.1">
    <property type="nucleotide sequence ID" value="NZ_LR216287.1"/>
</dbReference>
<dbReference type="Pfam" id="PF00329">
    <property type="entry name" value="Complex1_30kDa"/>
    <property type="match status" value="1"/>
</dbReference>
<accession>A0A484IE11</accession>
<dbReference type="GO" id="GO:0048038">
    <property type="term" value="F:quinone binding"/>
    <property type="evidence" value="ECO:0007669"/>
    <property type="project" value="InterPro"/>
</dbReference>
<dbReference type="Proteomes" id="UP000294299">
    <property type="component" value="Chromosome NFRAN"/>
</dbReference>
<dbReference type="GO" id="GO:0051287">
    <property type="term" value="F:NAD binding"/>
    <property type="evidence" value="ECO:0007669"/>
    <property type="project" value="InterPro"/>
</dbReference>
<dbReference type="Gene3D" id="3.30.460.80">
    <property type="entry name" value="NADH:ubiquinone oxidoreductase, 30kDa subunit"/>
    <property type="match status" value="1"/>
</dbReference>
<dbReference type="Pfam" id="PF00346">
    <property type="entry name" value="Complex1_49kDa"/>
    <property type="match status" value="1"/>
</dbReference>
<evidence type="ECO:0000313" key="6">
    <source>
        <dbReference type="Proteomes" id="UP000294299"/>
    </source>
</evidence>
<dbReference type="GeneID" id="39420921"/>
<dbReference type="SUPFAM" id="SSF56762">
    <property type="entry name" value="HydB/Nqo4-like"/>
    <property type="match status" value="1"/>
</dbReference>
<name>A0A484IE11_9ARCH</name>
<proteinExistence type="predicted"/>
<dbReference type="InterPro" id="IPR001268">
    <property type="entry name" value="NADH_UbQ_OxRdtase_30kDa_su"/>
</dbReference>
<gene>
    <name evidence="5" type="primary">hycE</name>
    <name evidence="5" type="ORF">NFRAN_1578</name>
</gene>
<keyword evidence="2" id="KW-0520">NAD</keyword>
<evidence type="ECO:0000256" key="1">
    <source>
        <dbReference type="ARBA" id="ARBA00023002"/>
    </source>
</evidence>
<dbReference type="AlphaFoldDB" id="A0A484IE11"/>
<keyword evidence="1" id="KW-0560">Oxidoreductase</keyword>
<keyword evidence="5" id="KW-0456">Lyase</keyword>
<dbReference type="PANTHER" id="PTHR43485">
    <property type="entry name" value="HYDROGENASE-4 COMPONENT G"/>
    <property type="match status" value="1"/>
</dbReference>
<dbReference type="InterPro" id="IPR001135">
    <property type="entry name" value="NADH_Q_OxRdtase_suD"/>
</dbReference>
<dbReference type="EMBL" id="LR216287">
    <property type="protein sequence ID" value="VFJ13900.1"/>
    <property type="molecule type" value="Genomic_DNA"/>
</dbReference>
<feature type="domain" description="NADH:ubiquinone oxidoreductase 30kDa subunit" evidence="3">
    <location>
        <begin position="96"/>
        <end position="183"/>
    </location>
</feature>
<dbReference type="InterPro" id="IPR052197">
    <property type="entry name" value="ComplexI_49kDa-like"/>
</dbReference>
<evidence type="ECO:0000259" key="3">
    <source>
        <dbReference type="Pfam" id="PF00329"/>
    </source>
</evidence>
<dbReference type="InterPro" id="IPR029014">
    <property type="entry name" value="NiFe-Hase_large"/>
</dbReference>
<evidence type="ECO:0000256" key="2">
    <source>
        <dbReference type="ARBA" id="ARBA00023027"/>
    </source>
</evidence>